<protein>
    <submittedName>
        <fullName evidence="2">Uncharacterized protein</fullName>
    </submittedName>
</protein>
<feature type="compositionally biased region" description="Polar residues" evidence="1">
    <location>
        <begin position="491"/>
        <end position="511"/>
    </location>
</feature>
<gene>
    <name evidence="2" type="ORF">ADEAN_000437500</name>
</gene>
<dbReference type="VEuPathDB" id="TriTrypDB:ADEAN_000437500"/>
<feature type="region of interest" description="Disordered" evidence="1">
    <location>
        <begin position="15"/>
        <end position="38"/>
    </location>
</feature>
<feature type="compositionally biased region" description="Low complexity" evidence="1">
    <location>
        <begin position="559"/>
        <end position="570"/>
    </location>
</feature>
<proteinExistence type="predicted"/>
<evidence type="ECO:0000313" key="2">
    <source>
        <dbReference type="EMBL" id="CAD2216897.1"/>
    </source>
</evidence>
<reference evidence="2 3" key="1">
    <citation type="submission" date="2020-08" db="EMBL/GenBank/DDBJ databases">
        <authorList>
            <person name="Newling K."/>
            <person name="Davey J."/>
            <person name="Forrester S."/>
        </authorList>
    </citation>
    <scope>NUCLEOTIDE SEQUENCE [LARGE SCALE GENOMIC DNA]</scope>
    <source>
        <strain evidence="3">Crithidia deanei Carvalho (ATCC PRA-265)</strain>
    </source>
</reference>
<feature type="region of interest" description="Disordered" evidence="1">
    <location>
        <begin position="547"/>
        <end position="643"/>
    </location>
</feature>
<dbReference type="Proteomes" id="UP000515908">
    <property type="component" value="Chromosome 07"/>
</dbReference>
<dbReference type="AlphaFoldDB" id="A0A7G2CD78"/>
<feature type="region of interest" description="Disordered" evidence="1">
    <location>
        <begin position="288"/>
        <end position="315"/>
    </location>
</feature>
<feature type="region of interest" description="Disordered" evidence="1">
    <location>
        <begin position="433"/>
        <end position="461"/>
    </location>
</feature>
<name>A0A7G2CD78_9TRYP</name>
<accession>A0A7G2CD78</accession>
<evidence type="ECO:0000256" key="1">
    <source>
        <dbReference type="SAM" id="MobiDB-lite"/>
    </source>
</evidence>
<dbReference type="EMBL" id="LR877151">
    <property type="protein sequence ID" value="CAD2216897.1"/>
    <property type="molecule type" value="Genomic_DNA"/>
</dbReference>
<feature type="compositionally biased region" description="Polar residues" evidence="1">
    <location>
        <begin position="623"/>
        <end position="637"/>
    </location>
</feature>
<dbReference type="PANTHER" id="PTHR42264">
    <property type="entry name" value="EPHRIN_REC_LIKE DOMAIN-CONTAINING PROTEIN"/>
    <property type="match status" value="1"/>
</dbReference>
<feature type="region of interest" description="Disordered" evidence="1">
    <location>
        <begin position="487"/>
        <end position="531"/>
    </location>
</feature>
<evidence type="ECO:0000313" key="3">
    <source>
        <dbReference type="Proteomes" id="UP000515908"/>
    </source>
</evidence>
<feature type="compositionally biased region" description="Low complexity" evidence="1">
    <location>
        <begin position="288"/>
        <end position="301"/>
    </location>
</feature>
<feature type="compositionally biased region" description="Polar residues" evidence="1">
    <location>
        <begin position="571"/>
        <end position="588"/>
    </location>
</feature>
<sequence length="810" mass="88522">MRWCVCSGPGPRLPSDRWSRSSRSVVPLTTRETTPDPATAHISGSTITSNKVHGLSVHGMYSGLSSDLLHTLQEEKVLPWVMETLKGCGVLESFASVAKLCLLFFAGTLRVCITDSEVEQVLQGEVLALLEKEILSWPDTFIEMSTILLSAVTPRGWKKFRPHSSTQAILSLLLERLEVVGKSVERQSNLNNSNNNNTSRSCHTPPPPLPYCNPYTAIAILRDLSDAFILPENIYLFLKMPNRLEKVFNIGRLLPPMCVESLVMLLEKMCKRGPEMGTLLQLLLTESPTSTTTSASDRSTTNINNQSKEETEEDEGGFIVTLETNPNNNVESDGEKKLSLLKAEIICMLFDVARSNTSLCELIIHSHKNQGIAYLLMLVHGLHHSSEVVRVYAMRLLALLLVVNKNAESEFIRGHGVELLSLALTTSHQEGTHDGGVVLVSPNNNDDPLTSTSSRPRRASSREIPVQLFTFDVLFGMSCAFYRPADGSVPPDSSSNTNAMTNTGAKVSASSGAVHHNPSFTHNTRDGAANSLASSPIKYKSAAGAATIPTENPDDMNNEDNNNNNNNNFNSASSRVNTNLLSPLTTDGTEVFTDGQPSLLKSVSEDTRTADTNTNNNNNNNNVASQHQKSASRQSSPDVDITGSLTEPAAASVTNNSISPVKKVLSNTSSFVMPPPFDNNNHTKKPVVIISVYKDVVMDCGLLRQPASVITAVEGQGSYPGMVQGLSKLETRREYSFEGTHDFAKVDERLRILMHSQGEEAYYIRHPAMLQVVFKLLQYLVLLAVRRGHSNINSMPSSSSAVQMDGEGWR</sequence>
<keyword evidence="3" id="KW-1185">Reference proteome</keyword>
<organism evidence="2 3">
    <name type="scientific">Angomonas deanei</name>
    <dbReference type="NCBI Taxonomy" id="59799"/>
    <lineage>
        <taxon>Eukaryota</taxon>
        <taxon>Discoba</taxon>
        <taxon>Euglenozoa</taxon>
        <taxon>Kinetoplastea</taxon>
        <taxon>Metakinetoplastina</taxon>
        <taxon>Trypanosomatida</taxon>
        <taxon>Trypanosomatidae</taxon>
        <taxon>Strigomonadinae</taxon>
        <taxon>Angomonas</taxon>
    </lineage>
</organism>
<feature type="compositionally biased region" description="Low complexity" evidence="1">
    <location>
        <begin position="612"/>
        <end position="622"/>
    </location>
</feature>